<gene>
    <name evidence="2" type="ORF">TA5114_02235</name>
</gene>
<dbReference type="Proteomes" id="UP000051184">
    <property type="component" value="Unassembled WGS sequence"/>
</dbReference>
<dbReference type="OrthoDB" id="7304934at2"/>
<organism evidence="2 3">
    <name type="scientific">Cognatishimia activa</name>
    <dbReference type="NCBI Taxonomy" id="1715691"/>
    <lineage>
        <taxon>Bacteria</taxon>
        <taxon>Pseudomonadati</taxon>
        <taxon>Pseudomonadota</taxon>
        <taxon>Alphaproteobacteria</taxon>
        <taxon>Rhodobacterales</taxon>
        <taxon>Paracoccaceae</taxon>
        <taxon>Cognatishimia</taxon>
    </lineage>
</organism>
<keyword evidence="1" id="KW-0732">Signal</keyword>
<dbReference type="EMBL" id="CYUE01000020">
    <property type="protein sequence ID" value="CUK26425.1"/>
    <property type="molecule type" value="Genomic_DNA"/>
</dbReference>
<feature type="chain" id="PRO_5006065550" evidence="1">
    <location>
        <begin position="20"/>
        <end position="129"/>
    </location>
</feature>
<dbReference type="RefSeq" id="WP_058315312.1">
    <property type="nucleotide sequence ID" value="NZ_CYTO01000009.1"/>
</dbReference>
<protein>
    <submittedName>
        <fullName evidence="2">Uncharacterized protein</fullName>
    </submittedName>
</protein>
<evidence type="ECO:0000256" key="1">
    <source>
        <dbReference type="SAM" id="SignalP"/>
    </source>
</evidence>
<accession>A0A0P1IS60</accession>
<name>A0A0P1IS60_9RHOB</name>
<proteinExistence type="predicted"/>
<sequence length="129" mass="14470">MRFMKTVPLFLSLALPAFADTPMTAEEFDAYTQGRTILYSTDGVPTGAETYLRNRRVRWSFLQDDCQDGYWYPEGENICFVYDAVDGPQCWTFSLNAGRLRADFVGGGTPLLEVPVEHELICMGPDVGV</sequence>
<dbReference type="AlphaFoldDB" id="A0A0P1IS60"/>
<evidence type="ECO:0000313" key="2">
    <source>
        <dbReference type="EMBL" id="CUK26425.1"/>
    </source>
</evidence>
<reference evidence="3" key="1">
    <citation type="submission" date="2015-09" db="EMBL/GenBank/DDBJ databases">
        <authorList>
            <person name="Rodrigo-Torres Lidia"/>
            <person name="Arahal R.David."/>
        </authorList>
    </citation>
    <scope>NUCLEOTIDE SEQUENCE [LARGE SCALE GENOMIC DNA]</scope>
    <source>
        <strain evidence="3">CECT 5114</strain>
    </source>
</reference>
<keyword evidence="3" id="KW-1185">Reference proteome</keyword>
<evidence type="ECO:0000313" key="3">
    <source>
        <dbReference type="Proteomes" id="UP000051184"/>
    </source>
</evidence>
<feature type="signal peptide" evidence="1">
    <location>
        <begin position="1"/>
        <end position="19"/>
    </location>
</feature>
<dbReference type="STRING" id="1715691.TA5113_01062"/>